<dbReference type="InterPro" id="IPR003607">
    <property type="entry name" value="HD/PDEase_dom"/>
</dbReference>
<dbReference type="SMART" id="SM00267">
    <property type="entry name" value="GGDEF"/>
    <property type="match status" value="1"/>
</dbReference>
<evidence type="ECO:0000313" key="5">
    <source>
        <dbReference type="Proteomes" id="UP001060261"/>
    </source>
</evidence>
<dbReference type="InterPro" id="IPR029016">
    <property type="entry name" value="GAF-like_dom_sf"/>
</dbReference>
<dbReference type="SMART" id="SM00065">
    <property type="entry name" value="GAF"/>
    <property type="match status" value="1"/>
</dbReference>
<keyword evidence="1" id="KW-1133">Transmembrane helix</keyword>
<dbReference type="EMBL" id="CP104213">
    <property type="protein sequence ID" value="UWX65687.1"/>
    <property type="molecule type" value="Genomic_DNA"/>
</dbReference>
<feature type="transmembrane region" description="Helical" evidence="1">
    <location>
        <begin position="80"/>
        <end position="101"/>
    </location>
</feature>
<dbReference type="CDD" id="cd00077">
    <property type="entry name" value="HDc"/>
    <property type="match status" value="1"/>
</dbReference>
<accession>A0ABY5YKQ5</accession>
<dbReference type="PROSITE" id="PS51832">
    <property type="entry name" value="HD_GYP"/>
    <property type="match status" value="1"/>
</dbReference>
<dbReference type="InterPro" id="IPR003018">
    <property type="entry name" value="GAF"/>
</dbReference>
<dbReference type="Pfam" id="PF13487">
    <property type="entry name" value="HD_5"/>
    <property type="match status" value="1"/>
</dbReference>
<keyword evidence="4" id="KW-0808">Transferase</keyword>
<feature type="transmembrane region" description="Helical" evidence="1">
    <location>
        <begin position="23"/>
        <end position="42"/>
    </location>
</feature>
<dbReference type="InterPro" id="IPR052020">
    <property type="entry name" value="Cyclic_di-GMP/3'3'-cGAMP_PDE"/>
</dbReference>
<feature type="domain" description="HD-GYP" evidence="3">
    <location>
        <begin position="430"/>
        <end position="626"/>
    </location>
</feature>
<dbReference type="PANTHER" id="PTHR45228:SF8">
    <property type="entry name" value="TWO-COMPONENT RESPONSE REGULATOR-RELATED"/>
    <property type="match status" value="1"/>
</dbReference>
<dbReference type="SUPFAM" id="SSF109604">
    <property type="entry name" value="HD-domain/PDEase-like"/>
    <property type="match status" value="1"/>
</dbReference>
<protein>
    <submittedName>
        <fullName evidence="4">Diguanylate cyclase</fullName>
        <ecNumber evidence="4">2.7.7.65</ecNumber>
    </submittedName>
</protein>
<evidence type="ECO:0000259" key="3">
    <source>
        <dbReference type="PROSITE" id="PS51832"/>
    </source>
</evidence>
<evidence type="ECO:0000313" key="4">
    <source>
        <dbReference type="EMBL" id="UWX65687.1"/>
    </source>
</evidence>
<dbReference type="InterPro" id="IPR029787">
    <property type="entry name" value="Nucleotide_cyclase"/>
</dbReference>
<keyword evidence="1" id="KW-0812">Transmembrane</keyword>
<feature type="transmembrane region" description="Helical" evidence="1">
    <location>
        <begin position="54"/>
        <end position="74"/>
    </location>
</feature>
<feature type="domain" description="GGDEF" evidence="2">
    <location>
        <begin position="140"/>
        <end position="267"/>
    </location>
</feature>
<dbReference type="SUPFAM" id="SSF55073">
    <property type="entry name" value="Nucleotide cyclase"/>
    <property type="match status" value="1"/>
</dbReference>
<dbReference type="Gene3D" id="3.30.450.40">
    <property type="match status" value="1"/>
</dbReference>
<sequence length="632" mass="70117">MHFLLGFWLFGRAEKPNLTSVSSLPFFILAAAIIFFISWVLGAFRLPRQVVPPLVLLTTGILLTCIQEGFFPLTTTSNPVWRIVLLFMVASGFVWLMAINVQSMLQRFKLQQRLVDQDSLTGLLNRAGTQRILKQLTPQQNAVMVMMDLNDLKAVNDLGGHNAGDQHIRSVAQAITEVLPQGAVASRWGGDEFLVLLPHSSVAEANNFAQQVIDHAPKIRLTLPALAFGSAQVHSYEDVQRALAVADQRMYEDKERVKHTHIGTLERHVPSAEEIMRLIEGIDNTADLLHYGFDNLRLILGFDASAYYEKRDGWLEAVYISSDDEQRDVPLHSLKRELSSGLMGQAILTNRTVGTADYPSEMKALPGWKDSGLRSFLVTPVRDAGMIVGTLALMSYHNWRPITPQARRLLEAVALRLGYILERERVLKQVELTLDGGLMALGLALEARDVESFGHTQRVVTYAEALGKALNLPSAARIELKQGACLHDLGKLMVPDSLLGKPGRLTAEEFKTMQQHVSQGFALASRIPDLSQGALDVILYHHEDWDGKGYPSGRSGLQIPLLARIFTVCDVYEALISVRPYKPAWPPSVALSEIEAQAGKKFDPGIVTVFLQMMQHHQPAGIDEEADPLRLP</sequence>
<dbReference type="Gene3D" id="3.30.70.270">
    <property type="match status" value="1"/>
</dbReference>
<dbReference type="InterPro" id="IPR037522">
    <property type="entry name" value="HD_GYP_dom"/>
</dbReference>
<gene>
    <name evidence="4" type="ORF">N0D28_00725</name>
</gene>
<dbReference type="InterPro" id="IPR043128">
    <property type="entry name" value="Rev_trsase/Diguanyl_cyclase"/>
</dbReference>
<dbReference type="SUPFAM" id="SSF55781">
    <property type="entry name" value="GAF domain-like"/>
    <property type="match status" value="1"/>
</dbReference>
<keyword evidence="1" id="KW-0472">Membrane</keyword>
<organism evidence="4 5">
    <name type="scientific">Deinococcus rubellus</name>
    <dbReference type="NCBI Taxonomy" id="1889240"/>
    <lineage>
        <taxon>Bacteria</taxon>
        <taxon>Thermotogati</taxon>
        <taxon>Deinococcota</taxon>
        <taxon>Deinococci</taxon>
        <taxon>Deinococcales</taxon>
        <taxon>Deinococcaceae</taxon>
        <taxon>Deinococcus</taxon>
    </lineage>
</organism>
<evidence type="ECO:0000259" key="2">
    <source>
        <dbReference type="PROSITE" id="PS50887"/>
    </source>
</evidence>
<dbReference type="GO" id="GO:0052621">
    <property type="term" value="F:diguanylate cyclase activity"/>
    <property type="evidence" value="ECO:0007669"/>
    <property type="project" value="UniProtKB-EC"/>
</dbReference>
<dbReference type="InterPro" id="IPR000160">
    <property type="entry name" value="GGDEF_dom"/>
</dbReference>
<dbReference type="Proteomes" id="UP001060261">
    <property type="component" value="Chromosome"/>
</dbReference>
<reference evidence="4" key="1">
    <citation type="submission" date="2022-09" db="EMBL/GenBank/DDBJ databases">
        <title>genome sequence of Deinococcus rubellus.</title>
        <authorList>
            <person name="Srinivasan S."/>
        </authorList>
    </citation>
    <scope>NUCLEOTIDE SEQUENCE</scope>
    <source>
        <strain evidence="4">Ant6</strain>
    </source>
</reference>
<dbReference type="Pfam" id="PF00990">
    <property type="entry name" value="GGDEF"/>
    <property type="match status" value="1"/>
</dbReference>
<evidence type="ECO:0000256" key="1">
    <source>
        <dbReference type="SAM" id="Phobius"/>
    </source>
</evidence>
<dbReference type="PROSITE" id="PS50887">
    <property type="entry name" value="GGDEF"/>
    <property type="match status" value="1"/>
</dbReference>
<proteinExistence type="predicted"/>
<keyword evidence="5" id="KW-1185">Reference proteome</keyword>
<dbReference type="NCBIfam" id="TIGR00254">
    <property type="entry name" value="GGDEF"/>
    <property type="match status" value="1"/>
</dbReference>
<dbReference type="EC" id="2.7.7.65" evidence="4"/>
<dbReference type="Pfam" id="PF01590">
    <property type="entry name" value="GAF"/>
    <property type="match status" value="1"/>
</dbReference>
<dbReference type="PANTHER" id="PTHR45228">
    <property type="entry name" value="CYCLIC DI-GMP PHOSPHODIESTERASE TM_0186-RELATED"/>
    <property type="match status" value="1"/>
</dbReference>
<dbReference type="Gene3D" id="1.10.3210.10">
    <property type="entry name" value="Hypothetical protein af1432"/>
    <property type="match status" value="1"/>
</dbReference>
<name>A0ABY5YKQ5_9DEIO</name>
<keyword evidence="4" id="KW-0548">Nucleotidyltransferase</keyword>
<dbReference type="CDD" id="cd01949">
    <property type="entry name" value="GGDEF"/>
    <property type="match status" value="1"/>
</dbReference>
<dbReference type="RefSeq" id="WP_260561944.1">
    <property type="nucleotide sequence ID" value="NZ_BAABEC010000129.1"/>
</dbReference>
<dbReference type="SMART" id="SM00471">
    <property type="entry name" value="HDc"/>
    <property type="match status" value="1"/>
</dbReference>